<comment type="function">
    <text evidence="4">Has an important function as a repair enzyme for proteins that have been inactivated by oxidation. Catalyzes the reversible oxidation-reduction of methionine sulfoxide in proteins to methionine.</text>
</comment>
<evidence type="ECO:0000313" key="7">
    <source>
        <dbReference type="Proteomes" id="UP000434044"/>
    </source>
</evidence>
<comment type="catalytic activity">
    <reaction evidence="3 4">
        <text>[thioredoxin]-disulfide + L-methionine + H2O = L-methionine (S)-S-oxide + [thioredoxin]-dithiol</text>
        <dbReference type="Rhea" id="RHEA:19993"/>
        <dbReference type="Rhea" id="RHEA-COMP:10698"/>
        <dbReference type="Rhea" id="RHEA-COMP:10700"/>
        <dbReference type="ChEBI" id="CHEBI:15377"/>
        <dbReference type="ChEBI" id="CHEBI:29950"/>
        <dbReference type="ChEBI" id="CHEBI:50058"/>
        <dbReference type="ChEBI" id="CHEBI:57844"/>
        <dbReference type="ChEBI" id="CHEBI:58772"/>
        <dbReference type="EC" id="1.8.4.11"/>
    </reaction>
</comment>
<evidence type="ECO:0000256" key="2">
    <source>
        <dbReference type="ARBA" id="ARBA00047806"/>
    </source>
</evidence>
<sequence>MAITIATLGGGCFWCLEAVFQALAGVESVHSGYAGGQLANPTYQQICTGTTGHAEVVQIAFDDQVIDYETLLNVFFSLHDPTTRDRQGADVGSQYRSVIFHHDDQQRAVAESVVTRLNAGGLWPEPIVTQIEPVPTFYPAERYHRDYYRRYPTQGYCQAVIAPKLAKLRRSFRDLIVDEERRSA</sequence>
<dbReference type="SUPFAM" id="SSF55068">
    <property type="entry name" value="Peptide methionine sulfoxide reductase"/>
    <property type="match status" value="1"/>
</dbReference>
<dbReference type="NCBIfam" id="TIGR00401">
    <property type="entry name" value="msrA"/>
    <property type="match status" value="1"/>
</dbReference>
<protein>
    <recommendedName>
        <fullName evidence="4">Peptide methionine sulfoxide reductase MsrA</fullName>
        <shortName evidence="4">Protein-methionine-S-oxide reductase</shortName>
        <ecNumber evidence="4">1.8.4.11</ecNumber>
    </recommendedName>
    <alternativeName>
        <fullName evidence="4">Peptide-methionine (S)-S-oxide reductase</fullName>
        <shortName evidence="4">Peptide Met(O) reductase</shortName>
    </alternativeName>
</protein>
<dbReference type="InterPro" id="IPR036509">
    <property type="entry name" value="Met_Sox_Rdtase_MsrA_sf"/>
</dbReference>
<dbReference type="OrthoDB" id="4174719at2"/>
<evidence type="ECO:0000256" key="3">
    <source>
        <dbReference type="ARBA" id="ARBA00048782"/>
    </source>
</evidence>
<dbReference type="HAMAP" id="MF_01401">
    <property type="entry name" value="MsrA"/>
    <property type="match status" value="1"/>
</dbReference>
<keyword evidence="7" id="KW-1185">Reference proteome</keyword>
<evidence type="ECO:0000259" key="5">
    <source>
        <dbReference type="Pfam" id="PF01625"/>
    </source>
</evidence>
<dbReference type="GO" id="GO:0008113">
    <property type="term" value="F:peptide-methionine (S)-S-oxide reductase activity"/>
    <property type="evidence" value="ECO:0007669"/>
    <property type="project" value="UniProtKB-UniRule"/>
</dbReference>
<dbReference type="EMBL" id="WNKT01000008">
    <property type="protein sequence ID" value="MTW20650.1"/>
    <property type="molecule type" value="Genomic_DNA"/>
</dbReference>
<dbReference type="AlphaFoldDB" id="A0A6N8EB18"/>
<comment type="catalytic activity">
    <reaction evidence="2 4">
        <text>L-methionyl-[protein] + [thioredoxin]-disulfide + H2O = L-methionyl-(S)-S-oxide-[protein] + [thioredoxin]-dithiol</text>
        <dbReference type="Rhea" id="RHEA:14217"/>
        <dbReference type="Rhea" id="RHEA-COMP:10698"/>
        <dbReference type="Rhea" id="RHEA-COMP:10700"/>
        <dbReference type="Rhea" id="RHEA-COMP:12313"/>
        <dbReference type="Rhea" id="RHEA-COMP:12315"/>
        <dbReference type="ChEBI" id="CHEBI:15377"/>
        <dbReference type="ChEBI" id="CHEBI:16044"/>
        <dbReference type="ChEBI" id="CHEBI:29950"/>
        <dbReference type="ChEBI" id="CHEBI:44120"/>
        <dbReference type="ChEBI" id="CHEBI:50058"/>
        <dbReference type="EC" id="1.8.4.11"/>
    </reaction>
</comment>
<accession>A0A6N8EB18</accession>
<dbReference type="RefSeq" id="WP_155449239.1">
    <property type="nucleotide sequence ID" value="NZ_WNKT01000008.1"/>
</dbReference>
<feature type="domain" description="Peptide methionine sulphoxide reductase MsrA" evidence="5">
    <location>
        <begin position="6"/>
        <end position="158"/>
    </location>
</feature>
<dbReference type="InterPro" id="IPR002569">
    <property type="entry name" value="Met_Sox_Rdtase_MsrA_dom"/>
</dbReference>
<keyword evidence="1 4" id="KW-0560">Oxidoreductase</keyword>
<dbReference type="Gene3D" id="3.30.1060.10">
    <property type="entry name" value="Peptide methionine sulphoxide reductase MsrA"/>
    <property type="match status" value="1"/>
</dbReference>
<gene>
    <name evidence="4 6" type="primary">msrA</name>
    <name evidence="6" type="ORF">GJ668_06005</name>
</gene>
<evidence type="ECO:0000313" key="6">
    <source>
        <dbReference type="EMBL" id="MTW20650.1"/>
    </source>
</evidence>
<proteinExistence type="inferred from homology"/>
<comment type="similarity">
    <text evidence="4">Belongs to the MsrA Met sulfoxide reductase family.</text>
</comment>
<name>A0A6N8EB18_9GAMM</name>
<dbReference type="PANTHER" id="PTHR43774">
    <property type="entry name" value="PEPTIDE METHIONINE SULFOXIDE REDUCTASE"/>
    <property type="match status" value="1"/>
</dbReference>
<organism evidence="6 7">
    <name type="scientific">Allochromatium palmeri</name>
    <dbReference type="NCBI Taxonomy" id="231048"/>
    <lineage>
        <taxon>Bacteria</taxon>
        <taxon>Pseudomonadati</taxon>
        <taxon>Pseudomonadota</taxon>
        <taxon>Gammaproteobacteria</taxon>
        <taxon>Chromatiales</taxon>
        <taxon>Chromatiaceae</taxon>
        <taxon>Allochromatium</taxon>
    </lineage>
</organism>
<comment type="caution">
    <text evidence="6">The sequence shown here is derived from an EMBL/GenBank/DDBJ whole genome shotgun (WGS) entry which is preliminary data.</text>
</comment>
<feature type="active site" evidence="4">
    <location>
        <position position="12"/>
    </location>
</feature>
<evidence type="ECO:0000256" key="4">
    <source>
        <dbReference type="HAMAP-Rule" id="MF_01401"/>
    </source>
</evidence>
<reference evidence="6 7" key="1">
    <citation type="submission" date="2019-11" db="EMBL/GenBank/DDBJ databases">
        <title>Whole-genome sequence of the anaerobic purple sulfur bacterium Allochromatium palmeri DSM 15591.</title>
        <authorList>
            <person name="Kyndt J.A."/>
            <person name="Meyer T.E."/>
        </authorList>
    </citation>
    <scope>NUCLEOTIDE SEQUENCE [LARGE SCALE GENOMIC DNA]</scope>
    <source>
        <strain evidence="6 7">DSM 15591</strain>
    </source>
</reference>
<dbReference type="PANTHER" id="PTHR43774:SF1">
    <property type="entry name" value="PEPTIDE METHIONINE SULFOXIDE REDUCTASE MSRA 2"/>
    <property type="match status" value="1"/>
</dbReference>
<dbReference type="EC" id="1.8.4.11" evidence="4"/>
<dbReference type="Proteomes" id="UP000434044">
    <property type="component" value="Unassembled WGS sequence"/>
</dbReference>
<dbReference type="Pfam" id="PF01625">
    <property type="entry name" value="PMSR"/>
    <property type="match status" value="1"/>
</dbReference>
<evidence type="ECO:0000256" key="1">
    <source>
        <dbReference type="ARBA" id="ARBA00023002"/>
    </source>
</evidence>